<dbReference type="AlphaFoldDB" id="A0A4R1PYZ5"/>
<dbReference type="RefSeq" id="WP_132080168.1">
    <property type="nucleotide sequence ID" value="NZ_SLUI01000007.1"/>
</dbReference>
<reference evidence="1 2" key="1">
    <citation type="submission" date="2019-03" db="EMBL/GenBank/DDBJ databases">
        <title>Genomic Encyclopedia of Type Strains, Phase IV (KMG-IV): sequencing the most valuable type-strain genomes for metagenomic binning, comparative biology and taxonomic classification.</title>
        <authorList>
            <person name="Goeker M."/>
        </authorList>
    </citation>
    <scope>NUCLEOTIDE SEQUENCE [LARGE SCALE GENOMIC DNA]</scope>
    <source>
        <strain evidence="1 2">DSM 15969</strain>
    </source>
</reference>
<dbReference type="InterPro" id="IPR036388">
    <property type="entry name" value="WH-like_DNA-bd_sf"/>
</dbReference>
<comment type="caution">
    <text evidence="1">The sequence shown here is derived from an EMBL/GenBank/DDBJ whole genome shotgun (WGS) entry which is preliminary data.</text>
</comment>
<organism evidence="1 2">
    <name type="scientific">Anaerospora hongkongensis</name>
    <dbReference type="NCBI Taxonomy" id="244830"/>
    <lineage>
        <taxon>Bacteria</taxon>
        <taxon>Bacillati</taxon>
        <taxon>Bacillota</taxon>
        <taxon>Negativicutes</taxon>
        <taxon>Selenomonadales</taxon>
        <taxon>Sporomusaceae</taxon>
        <taxon>Anaerospora</taxon>
    </lineage>
</organism>
<name>A0A4R1PYZ5_9FIRM</name>
<proteinExistence type="predicted"/>
<dbReference type="InterPro" id="IPR043128">
    <property type="entry name" value="Rev_trsase/Diguanyl_cyclase"/>
</dbReference>
<evidence type="ECO:0000313" key="1">
    <source>
        <dbReference type="EMBL" id="TCL36761.1"/>
    </source>
</evidence>
<dbReference type="Gene3D" id="1.10.10.10">
    <property type="entry name" value="Winged helix-like DNA-binding domain superfamily/Winged helix DNA-binding domain"/>
    <property type="match status" value="1"/>
</dbReference>
<evidence type="ECO:0000313" key="2">
    <source>
        <dbReference type="Proteomes" id="UP000295063"/>
    </source>
</evidence>
<protein>
    <recommendedName>
        <fullName evidence="3">Transcriptional regulator</fullName>
    </recommendedName>
</protein>
<keyword evidence="2" id="KW-1185">Reference proteome</keyword>
<sequence>MRKVGVIGPEDSVTRILAVNQHVTPSLQLIPLIYEDIEQAPHLLKENASHIDSWLFSGPAPYLKAIQQIKDPDNVVYCSFSGDGLYRCFLQIANTQQLVLNEISIDIPETENLQEAIGDLAIPLRGSHIHSFGADCNAESLVAFHLALWKSGKTKAAISSLGAVYKALTALGIPVYRNTGTTASIRKALQVLSEKLTTAYFKSTQVGFQIIEISNYDQLIEKMNSPYELQLVELQIKKDLLGHAEKLSAYLLEKGHGVYELFSSRGTIELELPALHSVIRKITSDIGSRLHVGIGFGNTVASAHSNASRAILHAKRGSAEKIIIIQEDGVIVEAADASGELSYPDHSDDPLLLNQLHNAKVSVKTYKRIAATADHRGWTCFTSSQLAEELSSSERNIRRILTSLCAVHLLESAGEGYTATRGRPSRLYRFSPQTLPPSGK</sequence>
<accession>A0A4R1PYZ5</accession>
<dbReference type="OrthoDB" id="4986073at2"/>
<evidence type="ECO:0008006" key="3">
    <source>
        <dbReference type="Google" id="ProtNLM"/>
    </source>
</evidence>
<gene>
    <name evidence="1" type="ORF">EV210_10723</name>
</gene>
<dbReference type="Proteomes" id="UP000295063">
    <property type="component" value="Unassembled WGS sequence"/>
</dbReference>
<dbReference type="Gene3D" id="3.30.70.270">
    <property type="match status" value="1"/>
</dbReference>
<dbReference type="EMBL" id="SLUI01000007">
    <property type="protein sequence ID" value="TCL36761.1"/>
    <property type="molecule type" value="Genomic_DNA"/>
</dbReference>